<evidence type="ECO:0000313" key="3">
    <source>
        <dbReference type="EMBL" id="CAG9840023.1"/>
    </source>
</evidence>
<evidence type="ECO:0000259" key="1">
    <source>
        <dbReference type="PROSITE" id="PS50030"/>
    </source>
</evidence>
<keyword evidence="4" id="KW-1185">Reference proteome</keyword>
<dbReference type="InterPro" id="IPR039749">
    <property type="entry name" value="NUB1"/>
</dbReference>
<dbReference type="EMBL" id="OU898283">
    <property type="protein sequence ID" value="CAG9840023.1"/>
    <property type="molecule type" value="Genomic_DNA"/>
</dbReference>
<feature type="domain" description="UBA" evidence="1">
    <location>
        <begin position="429"/>
        <end position="469"/>
    </location>
</feature>
<dbReference type="OrthoDB" id="434245at2759"/>
<name>A0A9N9XHV1_DIABA</name>
<dbReference type="Pfam" id="PF18037">
    <property type="entry name" value="Ubiquitin_5"/>
    <property type="match status" value="1"/>
</dbReference>
<dbReference type="PANTHER" id="PTHR12948">
    <property type="entry name" value="NEDD8 ULTIMATE BUSTER-1 BS4 PROTEIN"/>
    <property type="match status" value="1"/>
</dbReference>
<dbReference type="InterPro" id="IPR015940">
    <property type="entry name" value="UBA"/>
</dbReference>
<evidence type="ECO:0000259" key="2">
    <source>
        <dbReference type="PROSITE" id="PS50053"/>
    </source>
</evidence>
<sequence>MTNTLRKEDYLIQIRDKLRRDGIKLWLPPYFKGSNASEDDIKNLSEDFSKHLNIPPDICQEIIKDLQNNALENLKQKNHYKESGLATIKIKILHKNSPPRVIQKELLLSMITNELKDLVRNEISVSSEGLKLICSGRVLNDLDSLGSQGVKNGSQMLAIILSESPTQVFQAENQIKELESVKTDSKLLALDNEYMQLEDQFGNPIKIPPKERKALVVAMALHEKGKSALKRNDYSRALVFFLEADQEFSQCNSQLLKTVDNYALLDLDIAWCYLCLESFVQLPEAESRLKRCEEKFHSTYGNNLERLVAVKGTPGNEEALFMRLHLLQAIVLYHQNKRAEALLLLRKVEEEINSLKVDDDSVVTLIELGYSSKEATLGLRAARGNVNEAANYINENREKRAEGRKKAEAEAILEKERKKLGLCNDGKQYVDPKFVKILVNMGYNKEAARVALKNTNNIISDSIQYIQENPLPGSSNSKSTEMMSFVDDLTKQLEEAGFDPRMAKLALSKHSGDIQKAAEELIANDGIILGDLSNWFGAESLDNIKKRRQEDKEKNEAFQRLKEDIDIVDDDYLDINLVQEEIFLKEYLSLLNE</sequence>
<dbReference type="InterPro" id="IPR000626">
    <property type="entry name" value="Ubiquitin-like_dom"/>
</dbReference>
<feature type="domain" description="Ubiquitin-like" evidence="2">
    <location>
        <begin position="86"/>
        <end position="165"/>
    </location>
</feature>
<dbReference type="SUPFAM" id="SSF48452">
    <property type="entry name" value="TPR-like"/>
    <property type="match status" value="1"/>
</dbReference>
<dbReference type="PROSITE" id="PS50030">
    <property type="entry name" value="UBA"/>
    <property type="match status" value="3"/>
</dbReference>
<reference evidence="3" key="1">
    <citation type="submission" date="2022-01" db="EMBL/GenBank/DDBJ databases">
        <authorList>
            <person name="King R."/>
        </authorList>
    </citation>
    <scope>NUCLEOTIDE SEQUENCE</scope>
</reference>
<dbReference type="InterPro" id="IPR041207">
    <property type="entry name" value="NUB1_ubiquitin-like_dom"/>
</dbReference>
<dbReference type="CDD" id="cd17062">
    <property type="entry name" value="Ubl_NUB1"/>
    <property type="match status" value="1"/>
</dbReference>
<dbReference type="AlphaFoldDB" id="A0A9N9XHV1"/>
<dbReference type="SUPFAM" id="SSF54236">
    <property type="entry name" value="Ubiquitin-like"/>
    <property type="match status" value="1"/>
</dbReference>
<dbReference type="PROSITE" id="PS50053">
    <property type="entry name" value="UBIQUITIN_2"/>
    <property type="match status" value="1"/>
</dbReference>
<dbReference type="GO" id="GO:2000058">
    <property type="term" value="P:regulation of ubiquitin-dependent protein catabolic process"/>
    <property type="evidence" value="ECO:0007669"/>
    <property type="project" value="TreeGrafter"/>
</dbReference>
<feature type="domain" description="UBA" evidence="1">
    <location>
        <begin position="484"/>
        <end position="524"/>
    </location>
</feature>
<protein>
    <recommendedName>
        <fullName evidence="5">NEDD8 ultimate buster 1</fullName>
    </recommendedName>
</protein>
<dbReference type="InterPro" id="IPR011990">
    <property type="entry name" value="TPR-like_helical_dom_sf"/>
</dbReference>
<dbReference type="InterPro" id="IPR029071">
    <property type="entry name" value="Ubiquitin-like_domsf"/>
</dbReference>
<evidence type="ECO:0008006" key="5">
    <source>
        <dbReference type="Google" id="ProtNLM"/>
    </source>
</evidence>
<dbReference type="SUPFAM" id="SSF46934">
    <property type="entry name" value="UBA-like"/>
    <property type="match status" value="3"/>
</dbReference>
<proteinExistence type="predicted"/>
<dbReference type="Proteomes" id="UP001153709">
    <property type="component" value="Chromosome 8"/>
</dbReference>
<gene>
    <name evidence="3" type="ORF">DIABBA_LOCUS12727</name>
</gene>
<dbReference type="CDD" id="cd14291">
    <property type="entry name" value="UBA1_NUB1_like"/>
    <property type="match status" value="1"/>
</dbReference>
<dbReference type="Gene3D" id="1.10.8.10">
    <property type="entry name" value="DNA helicase RuvA subunit, C-terminal domain"/>
    <property type="match status" value="3"/>
</dbReference>
<dbReference type="InterPro" id="IPR009060">
    <property type="entry name" value="UBA-like_sf"/>
</dbReference>
<evidence type="ECO:0000313" key="4">
    <source>
        <dbReference type="Proteomes" id="UP001153709"/>
    </source>
</evidence>
<dbReference type="PANTHER" id="PTHR12948:SF3">
    <property type="entry name" value="NEDD8 ULTIMATE BUSTER 1"/>
    <property type="match status" value="1"/>
</dbReference>
<accession>A0A9N9XHV1</accession>
<dbReference type="Gene3D" id="3.10.20.90">
    <property type="entry name" value="Phosphatidylinositol 3-kinase Catalytic Subunit, Chain A, domain 1"/>
    <property type="match status" value="1"/>
</dbReference>
<feature type="domain" description="UBA" evidence="1">
    <location>
        <begin position="356"/>
        <end position="396"/>
    </location>
</feature>
<dbReference type="SMART" id="SM00165">
    <property type="entry name" value="UBA"/>
    <property type="match status" value="3"/>
</dbReference>
<organism evidence="3 4">
    <name type="scientific">Diabrotica balteata</name>
    <name type="common">Banded cucumber beetle</name>
    <dbReference type="NCBI Taxonomy" id="107213"/>
    <lineage>
        <taxon>Eukaryota</taxon>
        <taxon>Metazoa</taxon>
        <taxon>Ecdysozoa</taxon>
        <taxon>Arthropoda</taxon>
        <taxon>Hexapoda</taxon>
        <taxon>Insecta</taxon>
        <taxon>Pterygota</taxon>
        <taxon>Neoptera</taxon>
        <taxon>Endopterygota</taxon>
        <taxon>Coleoptera</taxon>
        <taxon>Polyphaga</taxon>
        <taxon>Cucujiformia</taxon>
        <taxon>Chrysomeloidea</taxon>
        <taxon>Chrysomelidae</taxon>
        <taxon>Galerucinae</taxon>
        <taxon>Diabroticina</taxon>
        <taxon>Diabroticites</taxon>
        <taxon>Diabrotica</taxon>
    </lineage>
</organism>